<evidence type="ECO:0000256" key="1">
    <source>
        <dbReference type="ARBA" id="ARBA00004571"/>
    </source>
</evidence>
<keyword evidence="4 10" id="KW-0812">Transmembrane</keyword>
<keyword evidence="5" id="KW-0732">Signal</keyword>
<protein>
    <submittedName>
        <fullName evidence="13">TonB-dependent receptor</fullName>
    </submittedName>
</protein>
<dbReference type="Gene3D" id="2.40.170.20">
    <property type="entry name" value="TonB-dependent receptor, beta-barrel domain"/>
    <property type="match status" value="1"/>
</dbReference>
<evidence type="ECO:0000256" key="10">
    <source>
        <dbReference type="PROSITE-ProRule" id="PRU01360"/>
    </source>
</evidence>
<keyword evidence="6" id="KW-0798">TonB box</keyword>
<evidence type="ECO:0000256" key="4">
    <source>
        <dbReference type="ARBA" id="ARBA00022692"/>
    </source>
</evidence>
<evidence type="ECO:0000256" key="7">
    <source>
        <dbReference type="ARBA" id="ARBA00023136"/>
    </source>
</evidence>
<proteinExistence type="inferred from homology"/>
<evidence type="ECO:0000256" key="11">
    <source>
        <dbReference type="SAM" id="MobiDB-lite"/>
    </source>
</evidence>
<dbReference type="GO" id="GO:0015344">
    <property type="term" value="F:siderophore uptake transmembrane transporter activity"/>
    <property type="evidence" value="ECO:0007669"/>
    <property type="project" value="TreeGrafter"/>
</dbReference>
<evidence type="ECO:0000313" key="13">
    <source>
        <dbReference type="EMBL" id="QNN65901.1"/>
    </source>
</evidence>
<dbReference type="KEGG" id="srhi:H9L12_05080"/>
<dbReference type="Proteomes" id="UP000515955">
    <property type="component" value="Chromosome"/>
</dbReference>
<keyword evidence="3 10" id="KW-1134">Transmembrane beta strand</keyword>
<reference evidence="13 14" key="1">
    <citation type="submission" date="2020-08" db="EMBL/GenBank/DDBJ databases">
        <title>Genome sequence of Sphingomonas rhizophila KACC 19189T.</title>
        <authorList>
            <person name="Hyun D.-W."/>
            <person name="Bae J.-W."/>
        </authorList>
    </citation>
    <scope>NUCLEOTIDE SEQUENCE [LARGE SCALE GENOMIC DNA]</scope>
    <source>
        <strain evidence="13 14">KACC 19189</strain>
    </source>
</reference>
<dbReference type="AlphaFoldDB" id="A0A7G9SDH6"/>
<sequence length="438" mass="47162">MRGPQSALWGSEAIGGVVAVEGVGPDAAPQVMAEAGSFGFRRAAGRGNLGSGDRFLSFGVAAQGARGIDAFDGTGDRDGYRNLGGLLSAAWRLSPSVRVGGSGFMLSGRSEYDGYSPFTYLHADTLDESRNRLRAGRLFAEAGDRERFYVVASASLLGSSNRNFLDDSPVNRTSATRRTAGLEGGVVIDRHRLVLALDAEGERFRASDEAYFGATDQRRRRSRGSATLEWKSDFNVLRADLAIRHDRFDRFKDATTLRGSVVAPLAEGIEAAATYGEGIAQPSFFDLYGFFPGSFVGNPSLRPERSRGGELSLRYRSKAASMALTAYRQRLSNEIVGTYDPGTFLSSTANADGRSRRRGIEAEWRYRPLEWLSLGGSYAWLDASEPDVSTGQVREQRRPGTAVVCSWMADADGSASGRPSRPLGSGSIPTLTSSPQSD</sequence>
<organism evidence="13 14">
    <name type="scientific">Sphingomonas rhizophila</name>
    <dbReference type="NCBI Taxonomy" id="2071607"/>
    <lineage>
        <taxon>Bacteria</taxon>
        <taxon>Pseudomonadati</taxon>
        <taxon>Pseudomonadota</taxon>
        <taxon>Alphaproteobacteria</taxon>
        <taxon>Sphingomonadales</taxon>
        <taxon>Sphingomonadaceae</taxon>
        <taxon>Sphingomonas</taxon>
    </lineage>
</organism>
<dbReference type="EMBL" id="CP060717">
    <property type="protein sequence ID" value="QNN65901.1"/>
    <property type="molecule type" value="Genomic_DNA"/>
</dbReference>
<accession>A0A7G9SDH6</accession>
<keyword evidence="2 10" id="KW-0813">Transport</keyword>
<dbReference type="Pfam" id="PF00593">
    <property type="entry name" value="TonB_dep_Rec_b-barrel"/>
    <property type="match status" value="1"/>
</dbReference>
<name>A0A7G9SDH6_9SPHN</name>
<feature type="domain" description="TonB-dependent receptor-like beta-barrel" evidence="12">
    <location>
        <begin position="76"/>
        <end position="389"/>
    </location>
</feature>
<dbReference type="InterPro" id="IPR039426">
    <property type="entry name" value="TonB-dep_rcpt-like"/>
</dbReference>
<keyword evidence="8 13" id="KW-0675">Receptor</keyword>
<dbReference type="PROSITE" id="PS52016">
    <property type="entry name" value="TONB_DEPENDENT_REC_3"/>
    <property type="match status" value="1"/>
</dbReference>
<comment type="subcellular location">
    <subcellularLocation>
        <location evidence="1 10">Cell outer membrane</location>
        <topology evidence="1 10">Multi-pass membrane protein</topology>
    </subcellularLocation>
</comment>
<evidence type="ECO:0000256" key="6">
    <source>
        <dbReference type="ARBA" id="ARBA00023077"/>
    </source>
</evidence>
<feature type="compositionally biased region" description="Polar residues" evidence="11">
    <location>
        <begin position="428"/>
        <end position="438"/>
    </location>
</feature>
<dbReference type="InterPro" id="IPR036942">
    <property type="entry name" value="Beta-barrel_TonB_sf"/>
</dbReference>
<dbReference type="InterPro" id="IPR000531">
    <property type="entry name" value="Beta-barrel_TonB"/>
</dbReference>
<evidence type="ECO:0000256" key="2">
    <source>
        <dbReference type="ARBA" id="ARBA00022448"/>
    </source>
</evidence>
<evidence type="ECO:0000256" key="9">
    <source>
        <dbReference type="ARBA" id="ARBA00023237"/>
    </source>
</evidence>
<evidence type="ECO:0000256" key="8">
    <source>
        <dbReference type="ARBA" id="ARBA00023170"/>
    </source>
</evidence>
<comment type="similarity">
    <text evidence="10">Belongs to the TonB-dependent receptor family.</text>
</comment>
<evidence type="ECO:0000259" key="12">
    <source>
        <dbReference type="Pfam" id="PF00593"/>
    </source>
</evidence>
<keyword evidence="7 10" id="KW-0472">Membrane</keyword>
<dbReference type="PANTHER" id="PTHR30069:SF29">
    <property type="entry name" value="HEMOGLOBIN AND HEMOGLOBIN-HAPTOGLOBIN-BINDING PROTEIN 1-RELATED"/>
    <property type="match status" value="1"/>
</dbReference>
<dbReference type="PANTHER" id="PTHR30069">
    <property type="entry name" value="TONB-DEPENDENT OUTER MEMBRANE RECEPTOR"/>
    <property type="match status" value="1"/>
</dbReference>
<keyword evidence="9 10" id="KW-0998">Cell outer membrane</keyword>
<dbReference type="SUPFAM" id="SSF56935">
    <property type="entry name" value="Porins"/>
    <property type="match status" value="1"/>
</dbReference>
<keyword evidence="14" id="KW-1185">Reference proteome</keyword>
<evidence type="ECO:0000313" key="14">
    <source>
        <dbReference type="Proteomes" id="UP000515955"/>
    </source>
</evidence>
<gene>
    <name evidence="13" type="ORF">H9L12_05080</name>
</gene>
<evidence type="ECO:0000256" key="3">
    <source>
        <dbReference type="ARBA" id="ARBA00022452"/>
    </source>
</evidence>
<feature type="compositionally biased region" description="Low complexity" evidence="11">
    <location>
        <begin position="413"/>
        <end position="427"/>
    </location>
</feature>
<dbReference type="GO" id="GO:0009279">
    <property type="term" value="C:cell outer membrane"/>
    <property type="evidence" value="ECO:0007669"/>
    <property type="project" value="UniProtKB-SubCell"/>
</dbReference>
<feature type="region of interest" description="Disordered" evidence="11">
    <location>
        <begin position="408"/>
        <end position="438"/>
    </location>
</feature>
<evidence type="ECO:0000256" key="5">
    <source>
        <dbReference type="ARBA" id="ARBA00022729"/>
    </source>
</evidence>
<dbReference type="GO" id="GO:0044718">
    <property type="term" value="P:siderophore transmembrane transport"/>
    <property type="evidence" value="ECO:0007669"/>
    <property type="project" value="TreeGrafter"/>
</dbReference>